<dbReference type="InterPro" id="IPR036388">
    <property type="entry name" value="WH-like_DNA-bd_sf"/>
</dbReference>
<reference evidence="3 4" key="1">
    <citation type="submission" date="2020-07" db="EMBL/GenBank/DDBJ databases">
        <title>Vallitalea guaymasensis genome.</title>
        <authorList>
            <person name="Postec A."/>
        </authorList>
    </citation>
    <scope>NUCLEOTIDE SEQUENCE [LARGE SCALE GENOMIC DNA]</scope>
    <source>
        <strain evidence="3 4">Ra1766G1</strain>
    </source>
</reference>
<dbReference type="Gene3D" id="3.30.420.10">
    <property type="entry name" value="Ribonuclease H-like superfamily/Ribonuclease H"/>
    <property type="match status" value="1"/>
</dbReference>
<evidence type="ECO:0000313" key="4">
    <source>
        <dbReference type="Proteomes" id="UP000677305"/>
    </source>
</evidence>
<evidence type="ECO:0000256" key="1">
    <source>
        <dbReference type="SAM" id="MobiDB-lite"/>
    </source>
</evidence>
<dbReference type="EMBL" id="CP058561">
    <property type="protein sequence ID" value="QUH29792.1"/>
    <property type="molecule type" value="Genomic_DNA"/>
</dbReference>
<dbReference type="InterPro" id="IPR055247">
    <property type="entry name" value="InsJ-like_HTH"/>
</dbReference>
<dbReference type="InterPro" id="IPR036397">
    <property type="entry name" value="RNaseH_sf"/>
</dbReference>
<proteinExistence type="predicted"/>
<dbReference type="KEGG" id="vgu:HYG85_13095"/>
<keyword evidence="4" id="KW-1185">Reference proteome</keyword>
<dbReference type="GO" id="GO:0003676">
    <property type="term" value="F:nucleic acid binding"/>
    <property type="evidence" value="ECO:0007669"/>
    <property type="project" value="InterPro"/>
</dbReference>
<feature type="domain" description="Integrase catalytic" evidence="2">
    <location>
        <begin position="144"/>
        <end position="325"/>
    </location>
</feature>
<protein>
    <submittedName>
        <fullName evidence="3">Helix-turn-helix domain-containing protein</fullName>
    </submittedName>
</protein>
<dbReference type="SUPFAM" id="SSF46689">
    <property type="entry name" value="Homeodomain-like"/>
    <property type="match status" value="1"/>
</dbReference>
<dbReference type="PROSITE" id="PS50994">
    <property type="entry name" value="INTEGRASE"/>
    <property type="match status" value="1"/>
</dbReference>
<dbReference type="InterPro" id="IPR001584">
    <property type="entry name" value="Integrase_cat-core"/>
</dbReference>
<dbReference type="InterPro" id="IPR009057">
    <property type="entry name" value="Homeodomain-like_sf"/>
</dbReference>
<organism evidence="3 4">
    <name type="scientific">Vallitalea guaymasensis</name>
    <dbReference type="NCBI Taxonomy" id="1185412"/>
    <lineage>
        <taxon>Bacteria</taxon>
        <taxon>Bacillati</taxon>
        <taxon>Bacillota</taxon>
        <taxon>Clostridia</taxon>
        <taxon>Lachnospirales</taxon>
        <taxon>Vallitaleaceae</taxon>
        <taxon>Vallitalea</taxon>
    </lineage>
</organism>
<dbReference type="Gene3D" id="1.10.10.10">
    <property type="entry name" value="Winged helix-like DNA-binding domain superfamily/Winged helix DNA-binding domain"/>
    <property type="match status" value="1"/>
</dbReference>
<feature type="region of interest" description="Disordered" evidence="1">
    <location>
        <begin position="118"/>
        <end position="138"/>
    </location>
</feature>
<feature type="compositionally biased region" description="Basic residues" evidence="1">
    <location>
        <begin position="118"/>
        <end position="131"/>
    </location>
</feature>
<name>A0A8J8MBB8_9FIRM</name>
<gene>
    <name evidence="3" type="ORF">HYG85_13095</name>
</gene>
<dbReference type="Pfam" id="PF13518">
    <property type="entry name" value="HTH_28"/>
    <property type="match status" value="1"/>
</dbReference>
<dbReference type="RefSeq" id="WP_212690046.1">
    <property type="nucleotide sequence ID" value="NZ_CP058561.1"/>
</dbReference>
<dbReference type="Proteomes" id="UP000677305">
    <property type="component" value="Chromosome"/>
</dbReference>
<sequence length="355" mass="42095">MKAEVFNSYNKYMILKHALKENNVSQTCNLFGISRTTYYNWKRAYLKHGMVGLEIKEHKKPVMPNKVNKTIENEILSYVQRFPEDGPNRIYYELKAEGFDIGVSGIYNVLKRNNLSKKVQRQQYSKNKKQASRGNRNNRNLIRCFENPKKSYVGYLVIQRIDFIGTFEGIGKIYQYTLYDTYSKWGSVKIYNKKQDIDMWDYFELKLGYLMSTLNLDIDNLLTEKTREFIPYFIKNNKYKDIMKDFNINHNFISHENNSIFNDMDEFNKLLVKEFYSKITKENIDSFNKVERALHRFLRHYNFSRKISNGCNAGKVPAKVILERVAHNNVDLETLPLWILTLINSLKGGDYNKEK</sequence>
<accession>A0A8J8MBB8</accession>
<evidence type="ECO:0000313" key="3">
    <source>
        <dbReference type="EMBL" id="QUH29792.1"/>
    </source>
</evidence>
<dbReference type="GO" id="GO:0015074">
    <property type="term" value="P:DNA integration"/>
    <property type="evidence" value="ECO:0007669"/>
    <property type="project" value="InterPro"/>
</dbReference>
<dbReference type="AlphaFoldDB" id="A0A8J8MBB8"/>
<evidence type="ECO:0000259" key="2">
    <source>
        <dbReference type="PROSITE" id="PS50994"/>
    </source>
</evidence>